<dbReference type="InterPro" id="IPR036343">
    <property type="entry name" value="GluRdtase_N_sf"/>
</dbReference>
<protein>
    <submittedName>
        <fullName evidence="1">Protein containing Tetrapyrrole biosynthesis, glutamyl-tRNA reductase</fullName>
        <ecNumber evidence="1">1.2.1.70</ecNumber>
    </submittedName>
</protein>
<sequence>MKLQMIGCSHHDAAVEFRERISFTADQVGRALHDFRKRFSRCRSGAA</sequence>
<dbReference type="EC" id="1.2.1.70" evidence="1"/>
<dbReference type="EMBL" id="ANOG01000543">
    <property type="protein sequence ID" value="EMI19267.1"/>
    <property type="molecule type" value="Genomic_DNA"/>
</dbReference>
<accession>M5RV52</accession>
<dbReference type="PATRIC" id="fig|1265738.3.peg.3811"/>
<comment type="caution">
    <text evidence="1">The sequence shown here is derived from an EMBL/GenBank/DDBJ whole genome shotgun (WGS) entry which is preliminary data.</text>
</comment>
<reference evidence="1 2" key="1">
    <citation type="journal article" date="2013" name="Mar. Genomics">
        <title>Expression of sulfatases in Rhodopirellula baltica and the diversity of sulfatases in the genus Rhodopirellula.</title>
        <authorList>
            <person name="Wegner C.E."/>
            <person name="Richter-Heitmann T."/>
            <person name="Klindworth A."/>
            <person name="Klockow C."/>
            <person name="Richter M."/>
            <person name="Achstetter T."/>
            <person name="Glockner F.O."/>
            <person name="Harder J."/>
        </authorList>
    </citation>
    <scope>NUCLEOTIDE SEQUENCE [LARGE SCALE GENOMIC DNA]</scope>
    <source>
        <strain evidence="1 2">SM1</strain>
    </source>
</reference>
<proteinExistence type="predicted"/>
<dbReference type="GO" id="GO:0050661">
    <property type="term" value="F:NADP binding"/>
    <property type="evidence" value="ECO:0007669"/>
    <property type="project" value="InterPro"/>
</dbReference>
<dbReference type="GO" id="GO:0008883">
    <property type="term" value="F:glutamyl-tRNA reductase activity"/>
    <property type="evidence" value="ECO:0007669"/>
    <property type="project" value="UniProtKB-EC"/>
</dbReference>
<keyword evidence="1" id="KW-0560">Oxidoreductase</keyword>
<dbReference type="Gene3D" id="3.30.460.30">
    <property type="entry name" value="Glutamyl-tRNA reductase, N-terminal domain"/>
    <property type="match status" value="1"/>
</dbReference>
<gene>
    <name evidence="1" type="ORF">RMSM_03803</name>
</gene>
<dbReference type="Proteomes" id="UP000011991">
    <property type="component" value="Unassembled WGS sequence"/>
</dbReference>
<dbReference type="GO" id="GO:0033014">
    <property type="term" value="P:tetrapyrrole biosynthetic process"/>
    <property type="evidence" value="ECO:0007669"/>
    <property type="project" value="InterPro"/>
</dbReference>
<dbReference type="AlphaFoldDB" id="M5RV52"/>
<evidence type="ECO:0000313" key="2">
    <source>
        <dbReference type="Proteomes" id="UP000011991"/>
    </source>
</evidence>
<name>M5RV52_9BACT</name>
<evidence type="ECO:0000313" key="1">
    <source>
        <dbReference type="EMBL" id="EMI19267.1"/>
    </source>
</evidence>
<organism evidence="1 2">
    <name type="scientific">Rhodopirellula maiorica SM1</name>
    <dbReference type="NCBI Taxonomy" id="1265738"/>
    <lineage>
        <taxon>Bacteria</taxon>
        <taxon>Pseudomonadati</taxon>
        <taxon>Planctomycetota</taxon>
        <taxon>Planctomycetia</taxon>
        <taxon>Pirellulales</taxon>
        <taxon>Pirellulaceae</taxon>
        <taxon>Novipirellula</taxon>
    </lineage>
</organism>
<keyword evidence="2" id="KW-1185">Reference proteome</keyword>